<dbReference type="Pfam" id="PF03466">
    <property type="entry name" value="LysR_substrate"/>
    <property type="match status" value="1"/>
</dbReference>
<accession>A0A5E4WY97</accession>
<keyword evidence="4" id="KW-0804">Transcription</keyword>
<dbReference type="OrthoDB" id="8524600at2"/>
<dbReference type="Gene3D" id="1.10.10.10">
    <property type="entry name" value="Winged helix-like DNA-binding domain superfamily/Winged helix DNA-binding domain"/>
    <property type="match status" value="1"/>
</dbReference>
<dbReference type="PROSITE" id="PS50931">
    <property type="entry name" value="HTH_LYSR"/>
    <property type="match status" value="1"/>
</dbReference>
<keyword evidence="3" id="KW-0238">DNA-binding</keyword>
<feature type="domain" description="HTH lysR-type" evidence="5">
    <location>
        <begin position="1"/>
        <end position="58"/>
    </location>
</feature>
<dbReference type="InterPro" id="IPR000847">
    <property type="entry name" value="LysR_HTH_N"/>
</dbReference>
<evidence type="ECO:0000256" key="3">
    <source>
        <dbReference type="ARBA" id="ARBA00023125"/>
    </source>
</evidence>
<dbReference type="GO" id="GO:0003677">
    <property type="term" value="F:DNA binding"/>
    <property type="evidence" value="ECO:0007669"/>
    <property type="project" value="UniProtKB-KW"/>
</dbReference>
<dbReference type="InterPro" id="IPR036388">
    <property type="entry name" value="WH-like_DNA-bd_sf"/>
</dbReference>
<keyword evidence="2" id="KW-0805">Transcription regulation</keyword>
<organism evidence="7 8">
    <name type="scientific">Pandoraea commovens</name>
    <dbReference type="NCBI Taxonomy" id="2508289"/>
    <lineage>
        <taxon>Bacteria</taxon>
        <taxon>Pseudomonadati</taxon>
        <taxon>Pseudomonadota</taxon>
        <taxon>Betaproteobacteria</taxon>
        <taxon>Burkholderiales</taxon>
        <taxon>Burkholderiaceae</taxon>
        <taxon>Pandoraea</taxon>
    </lineage>
</organism>
<dbReference type="FunFam" id="1.10.10.10:FF:000001">
    <property type="entry name" value="LysR family transcriptional regulator"/>
    <property type="match status" value="1"/>
</dbReference>
<evidence type="ECO:0000256" key="1">
    <source>
        <dbReference type="ARBA" id="ARBA00009437"/>
    </source>
</evidence>
<dbReference type="RefSeq" id="WP_150665365.1">
    <property type="nucleotide sequence ID" value="NZ_CABPSA010000006.1"/>
</dbReference>
<proteinExistence type="inferred from homology"/>
<dbReference type="PANTHER" id="PTHR30419">
    <property type="entry name" value="HTH-TYPE TRANSCRIPTIONAL REGULATOR YBHD"/>
    <property type="match status" value="1"/>
</dbReference>
<dbReference type="InterPro" id="IPR036390">
    <property type="entry name" value="WH_DNA-bd_sf"/>
</dbReference>
<dbReference type="GO" id="GO:0005829">
    <property type="term" value="C:cytosol"/>
    <property type="evidence" value="ECO:0007669"/>
    <property type="project" value="TreeGrafter"/>
</dbReference>
<evidence type="ECO:0000256" key="2">
    <source>
        <dbReference type="ARBA" id="ARBA00023015"/>
    </source>
</evidence>
<dbReference type="AlphaFoldDB" id="A0A5E4WY97"/>
<dbReference type="Gene3D" id="3.40.190.10">
    <property type="entry name" value="Periplasmic binding protein-like II"/>
    <property type="match status" value="2"/>
</dbReference>
<evidence type="ECO:0000313" key="6">
    <source>
        <dbReference type="EMBL" id="UVA80090.1"/>
    </source>
</evidence>
<protein>
    <submittedName>
        <fullName evidence="7">HTH-type transcriptional regulator TsaR</fullName>
    </submittedName>
    <submittedName>
        <fullName evidence="6">LysR substrate-binding domain-containing protein</fullName>
    </submittedName>
</protein>
<dbReference type="PANTHER" id="PTHR30419:SF30">
    <property type="entry name" value="LYSR FAMILY TRANSCRIPTIONAL REGULATOR"/>
    <property type="match status" value="1"/>
</dbReference>
<dbReference type="InterPro" id="IPR005119">
    <property type="entry name" value="LysR_subst-bd"/>
</dbReference>
<dbReference type="InterPro" id="IPR050950">
    <property type="entry name" value="HTH-type_LysR_regulators"/>
</dbReference>
<evidence type="ECO:0000313" key="8">
    <source>
        <dbReference type="Proteomes" id="UP000343335"/>
    </source>
</evidence>
<reference evidence="7 8" key="1">
    <citation type="submission" date="2019-08" db="EMBL/GenBank/DDBJ databases">
        <authorList>
            <person name="Peeters C."/>
        </authorList>
    </citation>
    <scope>NUCLEOTIDE SEQUENCE [LARGE SCALE GENOMIC DNA]</scope>
    <source>
        <strain evidence="7 8">LMG 31010</strain>
    </source>
</reference>
<evidence type="ECO:0000256" key="4">
    <source>
        <dbReference type="ARBA" id="ARBA00023163"/>
    </source>
</evidence>
<dbReference type="EMBL" id="CP102780">
    <property type="protein sequence ID" value="UVA80090.1"/>
    <property type="molecule type" value="Genomic_DNA"/>
</dbReference>
<dbReference type="SUPFAM" id="SSF46785">
    <property type="entry name" value="Winged helix' DNA-binding domain"/>
    <property type="match status" value="1"/>
</dbReference>
<comment type="similarity">
    <text evidence="1">Belongs to the LysR transcriptional regulatory family.</text>
</comment>
<sequence>MNLQHLHAFTIVAQQQSIRSAARVLGLSQPAVTRIMRELERNVDTHLLHRGSKGIELTPYGQALLKRAHLILEEARKAQDELDQMRDGAGGSLNIAISSTAALSLFPSALQRFRERMPRVELTISESAPPHTQDQLEAGRLDFAVLTELEGGAADGFERTVLLPMQLVVVGRKRHPLRGAKSIAELRDSLWLVPGIGDSATDYLSRVFRDYRLNPPQDVISCRSIVTALSIMENSDALGIFSRVVLDRRQRIANLSLFHPAEPLPMAWLSLVTRPGSQPTPAARCLMNCLAEAAASFTAADV</sequence>
<dbReference type="EMBL" id="CABPSA010000006">
    <property type="protein sequence ID" value="VVE28115.1"/>
    <property type="molecule type" value="Genomic_DNA"/>
</dbReference>
<keyword evidence="9" id="KW-1185">Reference proteome</keyword>
<evidence type="ECO:0000313" key="9">
    <source>
        <dbReference type="Proteomes" id="UP001058980"/>
    </source>
</evidence>
<evidence type="ECO:0000259" key="5">
    <source>
        <dbReference type="PROSITE" id="PS50931"/>
    </source>
</evidence>
<gene>
    <name evidence="7" type="primary">tsaR_2</name>
    <name evidence="6" type="ORF">NTU39_03440</name>
    <name evidence="7" type="ORF">PCO31010_03527</name>
</gene>
<dbReference type="Proteomes" id="UP000343335">
    <property type="component" value="Unassembled WGS sequence"/>
</dbReference>
<name>A0A5E4WY97_9BURK</name>
<dbReference type="Pfam" id="PF00126">
    <property type="entry name" value="HTH_1"/>
    <property type="match status" value="1"/>
</dbReference>
<reference evidence="6" key="2">
    <citation type="submission" date="2022-08" db="EMBL/GenBank/DDBJ databases">
        <title>Multi-unit outbreak of Pandoraea commovens among non-cystic fibrosis intensive care patients from 2019 to 2021 in Berlin, Germany.</title>
        <authorList>
            <person name="Menzel P."/>
        </authorList>
    </citation>
    <scope>NUCLEOTIDE SEQUENCE</scope>
    <source>
        <strain evidence="6">LB-19-202-79</strain>
    </source>
</reference>
<dbReference type="SUPFAM" id="SSF53850">
    <property type="entry name" value="Periplasmic binding protein-like II"/>
    <property type="match status" value="1"/>
</dbReference>
<dbReference type="Proteomes" id="UP001058980">
    <property type="component" value="Chromosome"/>
</dbReference>
<evidence type="ECO:0000313" key="7">
    <source>
        <dbReference type="EMBL" id="VVE28115.1"/>
    </source>
</evidence>
<dbReference type="GO" id="GO:0003700">
    <property type="term" value="F:DNA-binding transcription factor activity"/>
    <property type="evidence" value="ECO:0007669"/>
    <property type="project" value="InterPro"/>
</dbReference>